<feature type="region of interest" description="Disordered" evidence="1">
    <location>
        <begin position="525"/>
        <end position="548"/>
    </location>
</feature>
<dbReference type="STRING" id="914234.M2PPL6"/>
<organism evidence="3 4">
    <name type="scientific">Ceriporiopsis subvermispora (strain B)</name>
    <name type="common">White-rot fungus</name>
    <name type="synonym">Gelatoporia subvermispora</name>
    <dbReference type="NCBI Taxonomy" id="914234"/>
    <lineage>
        <taxon>Eukaryota</taxon>
        <taxon>Fungi</taxon>
        <taxon>Dikarya</taxon>
        <taxon>Basidiomycota</taxon>
        <taxon>Agaricomycotina</taxon>
        <taxon>Agaricomycetes</taxon>
        <taxon>Polyporales</taxon>
        <taxon>Gelatoporiaceae</taxon>
        <taxon>Gelatoporia</taxon>
    </lineage>
</organism>
<dbReference type="EMBL" id="KB445795">
    <property type="protein sequence ID" value="EMD38434.1"/>
    <property type="molecule type" value="Genomic_DNA"/>
</dbReference>
<reference evidence="3 4" key="1">
    <citation type="journal article" date="2012" name="Proc. Natl. Acad. Sci. U.S.A.">
        <title>Comparative genomics of Ceriporiopsis subvermispora and Phanerochaete chrysosporium provide insight into selective ligninolysis.</title>
        <authorList>
            <person name="Fernandez-Fueyo E."/>
            <person name="Ruiz-Duenas F.J."/>
            <person name="Ferreira P."/>
            <person name="Floudas D."/>
            <person name="Hibbett D.S."/>
            <person name="Canessa P."/>
            <person name="Larrondo L.F."/>
            <person name="James T.Y."/>
            <person name="Seelenfreund D."/>
            <person name="Lobos S."/>
            <person name="Polanco R."/>
            <person name="Tello M."/>
            <person name="Honda Y."/>
            <person name="Watanabe T."/>
            <person name="Watanabe T."/>
            <person name="Ryu J.S."/>
            <person name="Kubicek C.P."/>
            <person name="Schmoll M."/>
            <person name="Gaskell J."/>
            <person name="Hammel K.E."/>
            <person name="St John F.J."/>
            <person name="Vanden Wymelenberg A."/>
            <person name="Sabat G."/>
            <person name="Splinter BonDurant S."/>
            <person name="Syed K."/>
            <person name="Yadav J.S."/>
            <person name="Doddapaneni H."/>
            <person name="Subramanian V."/>
            <person name="Lavin J.L."/>
            <person name="Oguiza J.A."/>
            <person name="Perez G."/>
            <person name="Pisabarro A.G."/>
            <person name="Ramirez L."/>
            <person name="Santoyo F."/>
            <person name="Master E."/>
            <person name="Coutinho P.M."/>
            <person name="Henrissat B."/>
            <person name="Lombard V."/>
            <person name="Magnuson J.K."/>
            <person name="Kuees U."/>
            <person name="Hori C."/>
            <person name="Igarashi K."/>
            <person name="Samejima M."/>
            <person name="Held B.W."/>
            <person name="Barry K.W."/>
            <person name="LaButti K.M."/>
            <person name="Lapidus A."/>
            <person name="Lindquist E.A."/>
            <person name="Lucas S.M."/>
            <person name="Riley R."/>
            <person name="Salamov A.A."/>
            <person name="Hoffmeister D."/>
            <person name="Schwenk D."/>
            <person name="Hadar Y."/>
            <person name="Yarden O."/>
            <person name="de Vries R.P."/>
            <person name="Wiebenga A."/>
            <person name="Stenlid J."/>
            <person name="Eastwood D."/>
            <person name="Grigoriev I.V."/>
            <person name="Berka R.M."/>
            <person name="Blanchette R.A."/>
            <person name="Kersten P."/>
            <person name="Martinez A.T."/>
            <person name="Vicuna R."/>
            <person name="Cullen D."/>
        </authorList>
    </citation>
    <scope>NUCLEOTIDE SEQUENCE [LARGE SCALE GENOMIC DNA]</scope>
    <source>
        <strain evidence="3 4">B</strain>
    </source>
</reference>
<dbReference type="OrthoDB" id="2666783at2759"/>
<sequence>MEWWHAFRRFRRFLFALIALVSLGWAIVLAVYLAREWKHFDLIERIIILGMIAVNSFSSLLLYLMIVVVFKIWLDLARVLFLLALHAGSAVAYTLFRKKFSCIIFNSQATCQEVSIIYLSAAWAIPGLFVGYAAFLCIMSRIPRPLPPITPNPLLTSDSLSRQNSRSSVTSATQLLRNTLASTLEKYERPGSPTSIYSQDNGPSTAPKQLILLSGLPSSPRPPSIQHRRDTSYGATRGPSPMQGSTVYPRATSPAMSTASSVYSVQARPPRTSSLSTEERQRPQMTPTSTPRRFPVSRPPMINPFIDPSGPDNVPDTARAELNFPSTAGTTSTASLRDQVHRTGSPASAVRSDSPYSTSRGSFNRTQPFPPSAYGMQAGSPYLQHPGAMPMFYNGYPGFVPTMTMNAPSRMHTASPSSIHSVAPSIHFTEHHATRQPPMAHIRAPSDPMQRPNTARARLELDNPLPNPFATVVAGDIRRYGSVPNEKAFEQGTAYPQTQTARNLAHLRPHYGPVGFPPSGPYMFNQMPYQPQQWGPPSRLPERRRPSM</sequence>
<feature type="transmembrane region" description="Helical" evidence="2">
    <location>
        <begin position="12"/>
        <end position="34"/>
    </location>
</feature>
<feature type="region of interest" description="Disordered" evidence="1">
    <location>
        <begin position="187"/>
        <end position="369"/>
    </location>
</feature>
<feature type="transmembrane region" description="Helical" evidence="2">
    <location>
        <begin position="116"/>
        <end position="135"/>
    </location>
</feature>
<feature type="compositionally biased region" description="Polar residues" evidence="1">
    <location>
        <begin position="254"/>
        <end position="264"/>
    </location>
</feature>
<feature type="compositionally biased region" description="Polar residues" evidence="1">
    <location>
        <begin position="192"/>
        <end position="207"/>
    </location>
</feature>
<dbReference type="Proteomes" id="UP000016930">
    <property type="component" value="Unassembled WGS sequence"/>
</dbReference>
<protein>
    <submittedName>
        <fullName evidence="3">Uncharacterized protein</fullName>
    </submittedName>
</protein>
<gene>
    <name evidence="3" type="ORF">CERSUDRAFT_64696</name>
</gene>
<keyword evidence="4" id="KW-1185">Reference proteome</keyword>
<evidence type="ECO:0000256" key="2">
    <source>
        <dbReference type="SAM" id="Phobius"/>
    </source>
</evidence>
<evidence type="ECO:0000313" key="3">
    <source>
        <dbReference type="EMBL" id="EMD38434.1"/>
    </source>
</evidence>
<feature type="transmembrane region" description="Helical" evidence="2">
    <location>
        <begin position="76"/>
        <end position="96"/>
    </location>
</feature>
<feature type="compositionally biased region" description="Polar residues" evidence="1">
    <location>
        <begin position="324"/>
        <end position="336"/>
    </location>
</feature>
<evidence type="ECO:0000313" key="4">
    <source>
        <dbReference type="Proteomes" id="UP000016930"/>
    </source>
</evidence>
<keyword evidence="2" id="KW-0472">Membrane</keyword>
<evidence type="ECO:0000256" key="1">
    <source>
        <dbReference type="SAM" id="MobiDB-lite"/>
    </source>
</evidence>
<name>M2PPL6_CERS8</name>
<feature type="transmembrane region" description="Helical" evidence="2">
    <location>
        <begin position="46"/>
        <end position="70"/>
    </location>
</feature>
<dbReference type="AlphaFoldDB" id="M2PPL6"/>
<keyword evidence="2" id="KW-0812">Transmembrane</keyword>
<proteinExistence type="predicted"/>
<dbReference type="HOGENOM" id="CLU_522852_0_0_1"/>
<feature type="compositionally biased region" description="Polar residues" evidence="1">
    <location>
        <begin position="354"/>
        <end position="367"/>
    </location>
</feature>
<keyword evidence="2" id="KW-1133">Transmembrane helix</keyword>
<accession>M2PPL6</accession>